<proteinExistence type="predicted"/>
<dbReference type="Proteomes" id="UP001140206">
    <property type="component" value="Chromosome 5"/>
</dbReference>
<evidence type="ECO:0000313" key="3">
    <source>
        <dbReference type="Proteomes" id="UP001140206"/>
    </source>
</evidence>
<dbReference type="PANTHER" id="PTHR46033:SF53">
    <property type="entry name" value="OS01G0531200 PROTEIN"/>
    <property type="match status" value="1"/>
</dbReference>
<dbReference type="InterPro" id="IPR019557">
    <property type="entry name" value="AminoTfrase-like_pln_mobile"/>
</dbReference>
<reference evidence="2" key="1">
    <citation type="submission" date="2022-08" db="EMBL/GenBank/DDBJ databases">
        <authorList>
            <person name="Marques A."/>
        </authorList>
    </citation>
    <scope>NUCLEOTIDE SEQUENCE</scope>
    <source>
        <strain evidence="2">RhyPub2mFocal</strain>
        <tissue evidence="2">Leaves</tissue>
    </source>
</reference>
<dbReference type="GO" id="GO:0010073">
    <property type="term" value="P:meristem maintenance"/>
    <property type="evidence" value="ECO:0007669"/>
    <property type="project" value="InterPro"/>
</dbReference>
<dbReference type="AlphaFoldDB" id="A0AAV8CE45"/>
<dbReference type="EMBL" id="JAMFTS010000005">
    <property type="protein sequence ID" value="KAJ4753528.1"/>
    <property type="molecule type" value="Genomic_DNA"/>
</dbReference>
<evidence type="ECO:0000259" key="1">
    <source>
        <dbReference type="Pfam" id="PF10536"/>
    </source>
</evidence>
<organism evidence="2 3">
    <name type="scientific">Rhynchospora pubera</name>
    <dbReference type="NCBI Taxonomy" id="906938"/>
    <lineage>
        <taxon>Eukaryota</taxon>
        <taxon>Viridiplantae</taxon>
        <taxon>Streptophyta</taxon>
        <taxon>Embryophyta</taxon>
        <taxon>Tracheophyta</taxon>
        <taxon>Spermatophyta</taxon>
        <taxon>Magnoliopsida</taxon>
        <taxon>Liliopsida</taxon>
        <taxon>Poales</taxon>
        <taxon>Cyperaceae</taxon>
        <taxon>Cyperoideae</taxon>
        <taxon>Rhynchosporeae</taxon>
        <taxon>Rhynchospora</taxon>
    </lineage>
</organism>
<keyword evidence="3" id="KW-1185">Reference proteome</keyword>
<dbReference type="InterPro" id="IPR044824">
    <property type="entry name" value="MAIN-like"/>
</dbReference>
<feature type="domain" description="Aminotransferase-like plant mobile" evidence="1">
    <location>
        <begin position="40"/>
        <end position="412"/>
    </location>
</feature>
<evidence type="ECO:0000313" key="2">
    <source>
        <dbReference type="EMBL" id="KAJ4753528.1"/>
    </source>
</evidence>
<dbReference type="PANTHER" id="PTHR46033">
    <property type="entry name" value="PROTEIN MAIN-LIKE 2"/>
    <property type="match status" value="1"/>
</dbReference>
<accession>A0AAV8CE45</accession>
<name>A0AAV8CE45_9POAL</name>
<gene>
    <name evidence="2" type="ORF">LUZ62_087933</name>
</gene>
<sequence length="531" mass="61874">MARKPRDIGKGTNSLIMRKHKICLRWNDNYKEYLENMGLYGVHQIGYILSDKALVSALVERWKPTTHTFYFPVGEMTITLEDVAMLMGLPIEGEPVCEETRANIVEDPDWPTLIQDYLGCEVDEQTFRRRSKTEIRIKWMKEHFGTCPEGANEETVKYHARAYMLMLLGSVLFTSRSGDSISVVYLPFLIDLEAKRKYSWGSAVLACMYKELCQACNEPTRQIAGPILLLQLWSWAHFRVGRPQVREGEPEPKLRVQEGEEEERRPVGYLWSGRHEFTKNTARNLVNYRDIMDQLRQEEVYWQPYEPHRPDVPAVCTMDENLWMTTSPLIHLQTVETYNPGRVMRQFGKFQEFPPEPTAPIGSFGCIGRRNARSAPQRIREDYLDYWRRRREFVIVEERLYDPTRYDAYIRWLQSGAQLHLQSPAQWSLGDTPVNKLQYLPTEPITRLVSNKIMEMAEKTVGKMNGELADDDSMRAYMLDMLRGCSNVLEWIGVNIGADPTFDLLRMEQHDNQMEYQHDGEASDEASEQDE</sequence>
<dbReference type="Pfam" id="PF10536">
    <property type="entry name" value="PMD"/>
    <property type="match status" value="1"/>
</dbReference>
<comment type="caution">
    <text evidence="2">The sequence shown here is derived from an EMBL/GenBank/DDBJ whole genome shotgun (WGS) entry which is preliminary data.</text>
</comment>
<protein>
    <recommendedName>
        <fullName evidence="1">Aminotransferase-like plant mobile domain-containing protein</fullName>
    </recommendedName>
</protein>